<dbReference type="SUPFAM" id="SSF56601">
    <property type="entry name" value="beta-lactamase/transpeptidase-like"/>
    <property type="match status" value="1"/>
</dbReference>
<keyword evidence="3 5" id="KW-0472">Membrane</keyword>
<dbReference type="EMBL" id="JBDFRB010000020">
    <property type="protein sequence ID" value="MEN2745914.1"/>
    <property type="molecule type" value="Genomic_DNA"/>
</dbReference>
<comment type="subcellular location">
    <subcellularLocation>
        <location evidence="1">Membrane</location>
    </subcellularLocation>
</comment>
<dbReference type="Gene3D" id="3.30.450.330">
    <property type="match status" value="1"/>
</dbReference>
<feature type="domain" description="Penicillin-binding protein dimerisation" evidence="7">
    <location>
        <begin position="74"/>
        <end position="240"/>
    </location>
</feature>
<dbReference type="InterPro" id="IPR012338">
    <property type="entry name" value="Beta-lactam/transpept-like"/>
</dbReference>
<evidence type="ECO:0000313" key="9">
    <source>
        <dbReference type="Proteomes" id="UP001422074"/>
    </source>
</evidence>
<evidence type="ECO:0000256" key="2">
    <source>
        <dbReference type="ARBA" id="ARBA00007171"/>
    </source>
</evidence>
<dbReference type="InterPro" id="IPR050515">
    <property type="entry name" value="Beta-lactam/transpept"/>
</dbReference>
<dbReference type="SUPFAM" id="SSF56519">
    <property type="entry name" value="Penicillin binding protein dimerisation domain"/>
    <property type="match status" value="1"/>
</dbReference>
<evidence type="ECO:0000256" key="4">
    <source>
        <dbReference type="SAM" id="MobiDB-lite"/>
    </source>
</evidence>
<evidence type="ECO:0000313" key="8">
    <source>
        <dbReference type="EMBL" id="MEN2745914.1"/>
    </source>
</evidence>
<evidence type="ECO:0000259" key="7">
    <source>
        <dbReference type="Pfam" id="PF03717"/>
    </source>
</evidence>
<feature type="compositionally biased region" description="Basic and acidic residues" evidence="4">
    <location>
        <begin position="9"/>
        <end position="24"/>
    </location>
</feature>
<dbReference type="InterPro" id="IPR036138">
    <property type="entry name" value="PBP_dimer_sf"/>
</dbReference>
<dbReference type="Proteomes" id="UP001422074">
    <property type="component" value="Unassembled WGS sequence"/>
</dbReference>
<feature type="domain" description="Penicillin-binding protein transpeptidase" evidence="6">
    <location>
        <begin position="285"/>
        <end position="589"/>
    </location>
</feature>
<dbReference type="Gene3D" id="3.40.710.10">
    <property type="entry name" value="DD-peptidase/beta-lactamase superfamily"/>
    <property type="match status" value="1"/>
</dbReference>
<evidence type="ECO:0000256" key="1">
    <source>
        <dbReference type="ARBA" id="ARBA00004370"/>
    </source>
</evidence>
<sequence>MSSRPRPLAADRRDGPSDGTERRAARAKRRLRLGLAAMLAFLLVVAGRLVMVQGLDSGGLAEAALSKRLQKTILPAERGEIVDSKGTVLATSVVRYNITVDQRLASDPEFEHIDRRIETGDSVKLVEVPRAQLLKELADILGKSVGEVTEAVTGEKPFNYVARNVTPDTEAKVMALGFPGVLSEGVSQRVYPNGPVAGNLVGFVGADGTALAGLEQTQNSVLTGRNGERVYEIGADGLRIPVATDRLTEAEDGRTVRLTINADLQYFAQQAIQTQAGKYGAEWATVVVADAKDGNILAMADTDSVDPNDPGRSAAEDRGARAVTAAYEPGSVEKTLTFAALIEEGKAKPLSRYTVPSQYTIEGQTFGDAFEHGTEQRTLAGILGYSMNTGTVMAGRALTRQQRYDWLTKFGIGQPVSLGLPGENRGILAKPDTWDTRQQYTVLFGQGLTQSTLQTVRAYQSIANGGIMVQPRLIDAYVAADGSEERPETAAPTRVMSESTAQQVKDMLESAVTTGHVEPAAIDGYRVGAKTGTSEAPREDGVAGYSGVTSSLIGMAPMEDPRFIVAVVVQRPKGDIFGIANAEVFRSVLSQTLRLYNVPPSTGAPSRLPQYAK</sequence>
<dbReference type="InterPro" id="IPR001460">
    <property type="entry name" value="PCN-bd_Tpept"/>
</dbReference>
<evidence type="ECO:0000256" key="3">
    <source>
        <dbReference type="ARBA" id="ARBA00023136"/>
    </source>
</evidence>
<protein>
    <submittedName>
        <fullName evidence="8">Penicillin-binding protein 2</fullName>
    </submittedName>
</protein>
<dbReference type="Gene3D" id="3.90.1310.10">
    <property type="entry name" value="Penicillin-binding protein 2a (Domain 2)"/>
    <property type="match status" value="1"/>
</dbReference>
<keyword evidence="5" id="KW-1133">Transmembrane helix</keyword>
<feature type="transmembrane region" description="Helical" evidence="5">
    <location>
        <begin position="31"/>
        <end position="51"/>
    </location>
</feature>
<evidence type="ECO:0000259" key="6">
    <source>
        <dbReference type="Pfam" id="PF00905"/>
    </source>
</evidence>
<dbReference type="InterPro" id="IPR005311">
    <property type="entry name" value="PBP_dimer"/>
</dbReference>
<feature type="region of interest" description="Disordered" evidence="4">
    <location>
        <begin position="1"/>
        <end position="25"/>
    </location>
</feature>
<organism evidence="8 9">
    <name type="scientific">Sinomonas halotolerans</name>
    <dbReference type="NCBI Taxonomy" id="1644133"/>
    <lineage>
        <taxon>Bacteria</taxon>
        <taxon>Bacillati</taxon>
        <taxon>Actinomycetota</taxon>
        <taxon>Actinomycetes</taxon>
        <taxon>Micrococcales</taxon>
        <taxon>Micrococcaceae</taxon>
        <taxon>Sinomonas</taxon>
    </lineage>
</organism>
<evidence type="ECO:0000256" key="5">
    <source>
        <dbReference type="SAM" id="Phobius"/>
    </source>
</evidence>
<keyword evidence="5" id="KW-0812">Transmembrane</keyword>
<accession>A0ABU9X373</accession>
<dbReference type="PANTHER" id="PTHR30627">
    <property type="entry name" value="PEPTIDOGLYCAN D,D-TRANSPEPTIDASE"/>
    <property type="match status" value="1"/>
</dbReference>
<comment type="similarity">
    <text evidence="2">Belongs to the transpeptidase family.</text>
</comment>
<reference evidence="8 9" key="1">
    <citation type="submission" date="2024-05" db="EMBL/GenBank/DDBJ databases">
        <title>Sinomonas sp. nov., isolated from a waste landfill.</title>
        <authorList>
            <person name="Zhao Y."/>
        </authorList>
    </citation>
    <scope>NUCLEOTIDE SEQUENCE [LARGE SCALE GENOMIC DNA]</scope>
    <source>
        <strain evidence="8 9">CCTCC AB2014300</strain>
    </source>
</reference>
<dbReference type="Pfam" id="PF03717">
    <property type="entry name" value="PBP_dimer"/>
    <property type="match status" value="1"/>
</dbReference>
<gene>
    <name evidence="8" type="ORF">ABCQ75_15400</name>
</gene>
<dbReference type="PANTHER" id="PTHR30627:SF1">
    <property type="entry name" value="PEPTIDOGLYCAN D,D-TRANSPEPTIDASE FTSI"/>
    <property type="match status" value="1"/>
</dbReference>
<keyword evidence="9" id="KW-1185">Reference proteome</keyword>
<proteinExistence type="inferred from homology"/>
<dbReference type="RefSeq" id="WP_345886523.1">
    <property type="nucleotide sequence ID" value="NZ_JBDFRB010000020.1"/>
</dbReference>
<name>A0ABU9X373_9MICC</name>
<dbReference type="Pfam" id="PF00905">
    <property type="entry name" value="Transpeptidase"/>
    <property type="match status" value="1"/>
</dbReference>
<comment type="caution">
    <text evidence="8">The sequence shown here is derived from an EMBL/GenBank/DDBJ whole genome shotgun (WGS) entry which is preliminary data.</text>
</comment>